<reference evidence="2" key="1">
    <citation type="submission" date="2013-03" db="EMBL/GenBank/DDBJ databases">
        <title>The Genome Sequence of Anopheles epiroticus epiroticus2.</title>
        <authorList>
            <consortium name="The Broad Institute Genomics Platform"/>
            <person name="Neafsey D.E."/>
            <person name="Howell P."/>
            <person name="Walker B."/>
            <person name="Young S.K."/>
            <person name="Zeng Q."/>
            <person name="Gargeya S."/>
            <person name="Fitzgerald M."/>
            <person name="Haas B."/>
            <person name="Abouelleil A."/>
            <person name="Allen A.W."/>
            <person name="Alvarado L."/>
            <person name="Arachchi H.M."/>
            <person name="Berlin A.M."/>
            <person name="Chapman S.B."/>
            <person name="Gainer-Dewar J."/>
            <person name="Goldberg J."/>
            <person name="Griggs A."/>
            <person name="Gujja S."/>
            <person name="Hansen M."/>
            <person name="Howarth C."/>
            <person name="Imamovic A."/>
            <person name="Ireland A."/>
            <person name="Larimer J."/>
            <person name="McCowan C."/>
            <person name="Murphy C."/>
            <person name="Pearson M."/>
            <person name="Poon T.W."/>
            <person name="Priest M."/>
            <person name="Roberts A."/>
            <person name="Saif S."/>
            <person name="Shea T."/>
            <person name="Sisk P."/>
            <person name="Sykes S."/>
            <person name="Wortman J."/>
            <person name="Nusbaum C."/>
            <person name="Birren B."/>
        </authorList>
    </citation>
    <scope>NUCLEOTIDE SEQUENCE [LARGE SCALE GENOMIC DNA]</scope>
    <source>
        <strain evidence="2">Epiroticus2</strain>
    </source>
</reference>
<dbReference type="Proteomes" id="UP000075885">
    <property type="component" value="Unassembled WGS sequence"/>
</dbReference>
<proteinExistence type="predicted"/>
<evidence type="ECO:0000313" key="2">
    <source>
        <dbReference type="Proteomes" id="UP000075885"/>
    </source>
</evidence>
<accession>A0A182PLC9</accession>
<dbReference type="PANTHER" id="PTHR21112:SF0">
    <property type="entry name" value="CHEMOSENSORY PROTEIN A 29A-RELATED"/>
    <property type="match status" value="1"/>
</dbReference>
<sequence length="126" mass="14451">MTVLNGSFIVHQWLNDSIEVVFRMQSRLGNQQFNHYPMKLPSSGCCSFFDNLQVNYGRQTESIHNLPAIGECPISPRVVDMINFAFPQEVVSRVMPQGLWKALMTARLNGEVIVTYYFLVKGHHDF</sequence>
<name>A0A182PLC9_9DIPT</name>
<dbReference type="EnsemblMetazoa" id="AEPI007747-RA">
    <property type="protein sequence ID" value="AEPI007747-PA"/>
    <property type="gene ID" value="AEPI007747"/>
</dbReference>
<dbReference type="PANTHER" id="PTHR21112">
    <property type="entry name" value="CHEMOSENSORY PROTEIN A 29A-RELATED"/>
    <property type="match status" value="1"/>
</dbReference>
<organism evidence="1 2">
    <name type="scientific">Anopheles epiroticus</name>
    <dbReference type="NCBI Taxonomy" id="199890"/>
    <lineage>
        <taxon>Eukaryota</taxon>
        <taxon>Metazoa</taxon>
        <taxon>Ecdysozoa</taxon>
        <taxon>Arthropoda</taxon>
        <taxon>Hexapoda</taxon>
        <taxon>Insecta</taxon>
        <taxon>Pterygota</taxon>
        <taxon>Neoptera</taxon>
        <taxon>Endopterygota</taxon>
        <taxon>Diptera</taxon>
        <taxon>Nematocera</taxon>
        <taxon>Culicoidea</taxon>
        <taxon>Culicidae</taxon>
        <taxon>Anophelinae</taxon>
        <taxon>Anopheles</taxon>
    </lineage>
</organism>
<dbReference type="VEuPathDB" id="VectorBase:AEPI007747"/>
<reference evidence="1" key="2">
    <citation type="submission" date="2020-05" db="UniProtKB">
        <authorList>
            <consortium name="EnsemblMetazoa"/>
        </authorList>
    </citation>
    <scope>IDENTIFICATION</scope>
    <source>
        <strain evidence="1">Epiroticus2</strain>
    </source>
</reference>
<protein>
    <submittedName>
        <fullName evidence="1">Uncharacterized protein</fullName>
    </submittedName>
</protein>
<evidence type="ECO:0000313" key="1">
    <source>
        <dbReference type="EnsemblMetazoa" id="AEPI007747-PA"/>
    </source>
</evidence>
<keyword evidence="2" id="KW-1185">Reference proteome</keyword>
<dbReference type="AlphaFoldDB" id="A0A182PLC9"/>